<gene>
    <name evidence="1" type="ORF">comes_06140</name>
</gene>
<evidence type="ECO:0000313" key="1">
    <source>
        <dbReference type="EMBL" id="GLG86069.1"/>
    </source>
</evidence>
<protein>
    <submittedName>
        <fullName evidence="1">Uncharacterized protein</fullName>
    </submittedName>
</protein>
<accession>A0AA37VGX2</accession>
<organism evidence="1 2">
    <name type="scientific">Coprococcus comes</name>
    <dbReference type="NCBI Taxonomy" id="410072"/>
    <lineage>
        <taxon>Bacteria</taxon>
        <taxon>Bacillati</taxon>
        <taxon>Bacillota</taxon>
        <taxon>Clostridia</taxon>
        <taxon>Lachnospirales</taxon>
        <taxon>Lachnospiraceae</taxon>
        <taxon>Coprococcus</taxon>
    </lineage>
</organism>
<reference evidence="1" key="2">
    <citation type="submission" date="2022-11" db="EMBL/GenBank/DDBJ databases">
        <title>Draft genome sequence of Coprococcus comes strain 31264.</title>
        <authorList>
            <person name="Hisatomi A."/>
            <person name="Ohkuma M."/>
            <person name="Sakamoto M."/>
        </authorList>
    </citation>
    <scope>NUCLEOTIDE SEQUENCE</scope>
    <source>
        <strain evidence="1">JCM 31264</strain>
    </source>
</reference>
<comment type="caution">
    <text evidence="1">The sequence shown here is derived from an EMBL/GenBank/DDBJ whole genome shotgun (WGS) entry which is preliminary data.</text>
</comment>
<dbReference type="EMBL" id="BSCI01000003">
    <property type="protein sequence ID" value="GLG86069.1"/>
    <property type="molecule type" value="Genomic_DNA"/>
</dbReference>
<dbReference type="Proteomes" id="UP001145109">
    <property type="component" value="Unassembled WGS sequence"/>
</dbReference>
<dbReference type="AlphaFoldDB" id="A0AA37VGX2"/>
<name>A0AA37VGX2_9FIRM</name>
<reference evidence="1" key="1">
    <citation type="submission" date="2022-09" db="EMBL/GenBank/DDBJ databases">
        <title>Draft genome sequence of Coprococcus comes strain 31264.</title>
        <authorList>
            <person name="Atsushi H."/>
            <person name="Moriya O."/>
            <person name="Mitsuo S."/>
        </authorList>
    </citation>
    <scope>NUCLEOTIDE SEQUENCE</scope>
    <source>
        <strain evidence="1">JCM 31264</strain>
    </source>
</reference>
<sequence>MAFVAVPYFIYASNESKCVLARDLGDCRDNLRNTRSVFLVVGGKVILNWGGTADYEKQFPPRPCIKSKKCVQCYL</sequence>
<evidence type="ECO:0000313" key="2">
    <source>
        <dbReference type="Proteomes" id="UP001145109"/>
    </source>
</evidence>
<proteinExistence type="predicted"/>